<evidence type="ECO:0000313" key="6">
    <source>
        <dbReference type="Proteomes" id="UP000800041"/>
    </source>
</evidence>
<dbReference type="PANTHER" id="PTHR43976">
    <property type="entry name" value="SHORT CHAIN DEHYDROGENASE"/>
    <property type="match status" value="1"/>
</dbReference>
<keyword evidence="6" id="KW-1185">Reference proteome</keyword>
<reference evidence="5" key="1">
    <citation type="journal article" date="2020" name="Stud. Mycol.">
        <title>101 Dothideomycetes genomes: a test case for predicting lifestyles and emergence of pathogens.</title>
        <authorList>
            <person name="Haridas S."/>
            <person name="Albert R."/>
            <person name="Binder M."/>
            <person name="Bloem J."/>
            <person name="Labutti K."/>
            <person name="Salamov A."/>
            <person name="Andreopoulos B."/>
            <person name="Baker S."/>
            <person name="Barry K."/>
            <person name="Bills G."/>
            <person name="Bluhm B."/>
            <person name="Cannon C."/>
            <person name="Castanera R."/>
            <person name="Culley D."/>
            <person name="Daum C."/>
            <person name="Ezra D."/>
            <person name="Gonzalez J."/>
            <person name="Henrissat B."/>
            <person name="Kuo A."/>
            <person name="Liang C."/>
            <person name="Lipzen A."/>
            <person name="Lutzoni F."/>
            <person name="Magnuson J."/>
            <person name="Mondo S."/>
            <person name="Nolan M."/>
            <person name="Ohm R."/>
            <person name="Pangilinan J."/>
            <person name="Park H.-J."/>
            <person name="Ramirez L."/>
            <person name="Alfaro M."/>
            <person name="Sun H."/>
            <person name="Tritt A."/>
            <person name="Yoshinaga Y."/>
            <person name="Zwiers L.-H."/>
            <person name="Turgeon B."/>
            <person name="Goodwin S."/>
            <person name="Spatafora J."/>
            <person name="Crous P."/>
            <person name="Grigoriev I."/>
        </authorList>
    </citation>
    <scope>NUCLEOTIDE SEQUENCE</scope>
    <source>
        <strain evidence="5">CBS 113979</strain>
    </source>
</reference>
<dbReference type="InterPro" id="IPR020904">
    <property type="entry name" value="Sc_DH/Rdtase_CS"/>
</dbReference>
<dbReference type="SUPFAM" id="SSF51735">
    <property type="entry name" value="NAD(P)-binding Rossmann-fold domains"/>
    <property type="match status" value="1"/>
</dbReference>
<dbReference type="Pfam" id="PF00106">
    <property type="entry name" value="adh_short"/>
    <property type="match status" value="1"/>
</dbReference>
<comment type="similarity">
    <text evidence="1 4">Belongs to the short-chain dehydrogenases/reductases (SDR) family.</text>
</comment>
<evidence type="ECO:0000256" key="1">
    <source>
        <dbReference type="ARBA" id="ARBA00006484"/>
    </source>
</evidence>
<dbReference type="PANTHER" id="PTHR43976:SF16">
    <property type="entry name" value="SHORT-CHAIN DEHYDROGENASE_REDUCTASE FAMILY PROTEIN"/>
    <property type="match status" value="1"/>
</dbReference>
<dbReference type="CDD" id="cd05374">
    <property type="entry name" value="17beta-HSD-like_SDR_c"/>
    <property type="match status" value="1"/>
</dbReference>
<protein>
    <submittedName>
        <fullName evidence="5">NAD(P)-binding protein</fullName>
    </submittedName>
</protein>
<dbReference type="PROSITE" id="PS00061">
    <property type="entry name" value="ADH_SHORT"/>
    <property type="match status" value="1"/>
</dbReference>
<keyword evidence="3" id="KW-0560">Oxidoreductase</keyword>
<organism evidence="5 6">
    <name type="scientific">Aulographum hederae CBS 113979</name>
    <dbReference type="NCBI Taxonomy" id="1176131"/>
    <lineage>
        <taxon>Eukaryota</taxon>
        <taxon>Fungi</taxon>
        <taxon>Dikarya</taxon>
        <taxon>Ascomycota</taxon>
        <taxon>Pezizomycotina</taxon>
        <taxon>Dothideomycetes</taxon>
        <taxon>Pleosporomycetidae</taxon>
        <taxon>Aulographales</taxon>
        <taxon>Aulographaceae</taxon>
    </lineage>
</organism>
<dbReference type="InterPro" id="IPR051911">
    <property type="entry name" value="SDR_oxidoreductase"/>
</dbReference>
<gene>
    <name evidence="5" type="ORF">K402DRAFT_372355</name>
</gene>
<dbReference type="GO" id="GO:0016491">
    <property type="term" value="F:oxidoreductase activity"/>
    <property type="evidence" value="ECO:0007669"/>
    <property type="project" value="UniProtKB-KW"/>
</dbReference>
<sequence length="281" mass="31172">MSQLVWLVTGCSSGLGEQFVHSILARGDEIIATGRNIEKLKHLEQAGASVLQLDITDSQQSIRSVIDQATSIHGKVDFFVNNASYISIGLWEDLEYEDYLAQFDTNVFGTIKVTRAISPHFRQRKAGTLVFIGSLSGWIGHPGVSAYAGSKFALEGVVEALHQETAHLGIKTLLIEPGRFRTKLLSSENMKAARSSIPEYQSFSQNLLDGMAKEDRAQPGDPVKLVEIIIDLVRREGIAEGKEVPFRFPLGADCYDDIKTKCEENLKLLEEWKGIIRSTDY</sequence>
<accession>A0A6G1H7E0</accession>
<dbReference type="AlphaFoldDB" id="A0A6G1H7E0"/>
<proteinExistence type="inferred from homology"/>
<keyword evidence="2" id="KW-0521">NADP</keyword>
<dbReference type="InterPro" id="IPR036291">
    <property type="entry name" value="NAD(P)-bd_dom_sf"/>
</dbReference>
<dbReference type="Proteomes" id="UP000800041">
    <property type="component" value="Unassembled WGS sequence"/>
</dbReference>
<dbReference type="Gene3D" id="3.40.50.720">
    <property type="entry name" value="NAD(P)-binding Rossmann-like Domain"/>
    <property type="match status" value="1"/>
</dbReference>
<evidence type="ECO:0000256" key="3">
    <source>
        <dbReference type="ARBA" id="ARBA00023002"/>
    </source>
</evidence>
<evidence type="ECO:0000313" key="5">
    <source>
        <dbReference type="EMBL" id="KAF1988940.1"/>
    </source>
</evidence>
<dbReference type="EMBL" id="ML977146">
    <property type="protein sequence ID" value="KAF1988940.1"/>
    <property type="molecule type" value="Genomic_DNA"/>
</dbReference>
<dbReference type="InterPro" id="IPR002347">
    <property type="entry name" value="SDR_fam"/>
</dbReference>
<name>A0A6G1H7E0_9PEZI</name>
<evidence type="ECO:0000256" key="4">
    <source>
        <dbReference type="RuleBase" id="RU000363"/>
    </source>
</evidence>
<dbReference type="PRINTS" id="PR00081">
    <property type="entry name" value="GDHRDH"/>
</dbReference>
<evidence type="ECO:0000256" key="2">
    <source>
        <dbReference type="ARBA" id="ARBA00022857"/>
    </source>
</evidence>
<dbReference type="OrthoDB" id="1274115at2759"/>
<dbReference type="PRINTS" id="PR00080">
    <property type="entry name" value="SDRFAMILY"/>
</dbReference>